<dbReference type="GO" id="GO:0016787">
    <property type="term" value="F:hydrolase activity"/>
    <property type="evidence" value="ECO:0007669"/>
    <property type="project" value="UniProtKB-KW"/>
</dbReference>
<proteinExistence type="predicted"/>
<comment type="caution">
    <text evidence="3">The sequence shown here is derived from an EMBL/GenBank/DDBJ whole genome shotgun (WGS) entry which is preliminary data.</text>
</comment>
<gene>
    <name evidence="3" type="ORF">Ddye_002875</name>
</gene>
<evidence type="ECO:0000256" key="1">
    <source>
        <dbReference type="ARBA" id="ARBA00022801"/>
    </source>
</evidence>
<accession>A0AAE0CUV1</accession>
<dbReference type="Proteomes" id="UP001280121">
    <property type="component" value="Unassembled WGS sequence"/>
</dbReference>
<feature type="domain" description="Fungal lipase-type" evidence="2">
    <location>
        <begin position="157"/>
        <end position="195"/>
    </location>
</feature>
<keyword evidence="1" id="KW-0378">Hydrolase</keyword>
<reference evidence="3" key="1">
    <citation type="journal article" date="2023" name="Plant J.">
        <title>Genome sequences and population genomics provide insights into the demographic history, inbreeding, and mutation load of two 'living fossil' tree species of Dipteronia.</title>
        <authorList>
            <person name="Feng Y."/>
            <person name="Comes H.P."/>
            <person name="Chen J."/>
            <person name="Zhu S."/>
            <person name="Lu R."/>
            <person name="Zhang X."/>
            <person name="Li P."/>
            <person name="Qiu J."/>
            <person name="Olsen K.M."/>
            <person name="Qiu Y."/>
        </authorList>
    </citation>
    <scope>NUCLEOTIDE SEQUENCE</scope>
    <source>
        <strain evidence="3">KIB01</strain>
    </source>
</reference>
<sequence>MEAYKKSSIANCRVVLGGVEFAALLRAKTQLQHISRKNVRHRAAVAACLVHGVSVVERDRQKQREGSQAFASPWWKSLNFKMVSQLQDDVDSSIFGAIYKFEPPASYSNLSIDGCPYYVIAFRGTLLKRKSFKRDLELDFHILRNTLDTTSRFEIAMRAVRDMVASVGSSNVWLAGHSLGSAIALLVGKTMAKEEYLLASFLFNSPYPSVPIEKIVPEKVHHVFRGAVNVVRAGVALAEKKMSGDSSLAQSAWVPNVFVNTADHISSGYVGYFDHKKKMEEIGVGGIERLATQLSLRGSSEPMHRIPSANLVVNSTRSRDVHGIKRLMHAHGIKRWMNI</sequence>
<name>A0AAE0CUV1_9ROSI</name>
<evidence type="ECO:0000313" key="3">
    <source>
        <dbReference type="EMBL" id="KAK2664301.1"/>
    </source>
</evidence>
<organism evidence="3 4">
    <name type="scientific">Dipteronia dyeriana</name>
    <dbReference type="NCBI Taxonomy" id="168575"/>
    <lineage>
        <taxon>Eukaryota</taxon>
        <taxon>Viridiplantae</taxon>
        <taxon>Streptophyta</taxon>
        <taxon>Embryophyta</taxon>
        <taxon>Tracheophyta</taxon>
        <taxon>Spermatophyta</taxon>
        <taxon>Magnoliopsida</taxon>
        <taxon>eudicotyledons</taxon>
        <taxon>Gunneridae</taxon>
        <taxon>Pentapetalae</taxon>
        <taxon>rosids</taxon>
        <taxon>malvids</taxon>
        <taxon>Sapindales</taxon>
        <taxon>Sapindaceae</taxon>
        <taxon>Hippocastanoideae</taxon>
        <taxon>Acereae</taxon>
        <taxon>Dipteronia</taxon>
    </lineage>
</organism>
<dbReference type="InterPro" id="IPR002921">
    <property type="entry name" value="Fungal_lipase-type"/>
</dbReference>
<dbReference type="InterPro" id="IPR029058">
    <property type="entry name" value="AB_hydrolase_fold"/>
</dbReference>
<evidence type="ECO:0000259" key="2">
    <source>
        <dbReference type="Pfam" id="PF01764"/>
    </source>
</evidence>
<dbReference type="AlphaFoldDB" id="A0AAE0CUV1"/>
<dbReference type="SUPFAM" id="SSF53474">
    <property type="entry name" value="alpha/beta-Hydrolases"/>
    <property type="match status" value="1"/>
</dbReference>
<dbReference type="PANTHER" id="PTHR31479">
    <property type="entry name" value="ALPHA/BETA-HYDROLASES SUPERFAMILY PROTEIN"/>
    <property type="match status" value="1"/>
</dbReference>
<dbReference type="PANTHER" id="PTHR31479:SF2">
    <property type="entry name" value="ALPHA_BETA-HYDROLASES SUPERFAMILY PROTEIN"/>
    <property type="match status" value="1"/>
</dbReference>
<dbReference type="Gene3D" id="3.40.50.1820">
    <property type="entry name" value="alpha/beta hydrolase"/>
    <property type="match status" value="1"/>
</dbReference>
<keyword evidence="4" id="KW-1185">Reference proteome</keyword>
<protein>
    <recommendedName>
        <fullName evidence="2">Fungal lipase-type domain-containing protein</fullName>
    </recommendedName>
</protein>
<evidence type="ECO:0000313" key="4">
    <source>
        <dbReference type="Proteomes" id="UP001280121"/>
    </source>
</evidence>
<dbReference type="EMBL" id="JANJYI010000001">
    <property type="protein sequence ID" value="KAK2664301.1"/>
    <property type="molecule type" value="Genomic_DNA"/>
</dbReference>
<dbReference type="GO" id="GO:0006629">
    <property type="term" value="P:lipid metabolic process"/>
    <property type="evidence" value="ECO:0007669"/>
    <property type="project" value="InterPro"/>
</dbReference>
<dbReference type="Pfam" id="PF01764">
    <property type="entry name" value="Lipase_3"/>
    <property type="match status" value="1"/>
</dbReference>